<accession>A0ABM3WCE7</accession>
<feature type="region of interest" description="Disordered" evidence="1">
    <location>
        <begin position="197"/>
        <end position="246"/>
    </location>
</feature>
<name>A0ABM3WCE7_ERIEU</name>
<protein>
    <submittedName>
        <fullName evidence="5">Testis-expressed protein 51 isoform X1</fullName>
    </submittedName>
</protein>
<proteinExistence type="predicted"/>
<feature type="signal peptide" evidence="3">
    <location>
        <begin position="1"/>
        <end position="15"/>
    </location>
</feature>
<evidence type="ECO:0000256" key="1">
    <source>
        <dbReference type="SAM" id="MobiDB-lite"/>
    </source>
</evidence>
<dbReference type="Proteomes" id="UP001652624">
    <property type="component" value="Chromosome 18"/>
</dbReference>
<reference evidence="5" key="1">
    <citation type="submission" date="2025-08" db="UniProtKB">
        <authorList>
            <consortium name="RefSeq"/>
        </authorList>
    </citation>
    <scope>IDENTIFICATION</scope>
</reference>
<organism evidence="4 5">
    <name type="scientific">Erinaceus europaeus</name>
    <name type="common">Western European hedgehog</name>
    <dbReference type="NCBI Taxonomy" id="9365"/>
    <lineage>
        <taxon>Eukaryota</taxon>
        <taxon>Metazoa</taxon>
        <taxon>Chordata</taxon>
        <taxon>Craniata</taxon>
        <taxon>Vertebrata</taxon>
        <taxon>Euteleostomi</taxon>
        <taxon>Mammalia</taxon>
        <taxon>Eutheria</taxon>
        <taxon>Laurasiatheria</taxon>
        <taxon>Eulipotyphla</taxon>
        <taxon>Erinaceidae</taxon>
        <taxon>Erinaceinae</taxon>
        <taxon>Erinaceus</taxon>
    </lineage>
</organism>
<gene>
    <name evidence="5" type="primary">TEX51</name>
</gene>
<keyword evidence="2" id="KW-0472">Membrane</keyword>
<evidence type="ECO:0000313" key="4">
    <source>
        <dbReference type="Proteomes" id="UP001652624"/>
    </source>
</evidence>
<keyword evidence="3" id="KW-0732">Signal</keyword>
<evidence type="ECO:0000313" key="5">
    <source>
        <dbReference type="RefSeq" id="XP_060034253.1"/>
    </source>
</evidence>
<keyword evidence="2" id="KW-1133">Transmembrane helix</keyword>
<sequence>MLFLLLSCLLPVAHGKSCLLCWPELPALMDYDLQVLWGTPGPPAELSQSIHSLFREDNTFLRPWYLGQEHLEEEAAKLFNHIEESIKKMRDNKQLLMDEIHVQKKLFSKKLSERSEELKEKVCNSSCDLHILEVMDCARCKMHYLTCRDAKLCPGRAQSTYIWAASLFFIIPLASIAGGGYYFFWIVKKKKEEKFSSSDGSLSKTFGEHLPSITEQRPELLSRSTSLGSSKSSPSSESLPPEREAS</sequence>
<dbReference type="RefSeq" id="XP_060034253.1">
    <property type="nucleotide sequence ID" value="XM_060178270.1"/>
</dbReference>
<dbReference type="GeneID" id="107523235"/>
<evidence type="ECO:0000256" key="2">
    <source>
        <dbReference type="SAM" id="Phobius"/>
    </source>
</evidence>
<keyword evidence="2" id="KW-0812">Transmembrane</keyword>
<feature type="transmembrane region" description="Helical" evidence="2">
    <location>
        <begin position="161"/>
        <end position="184"/>
    </location>
</feature>
<keyword evidence="4" id="KW-1185">Reference proteome</keyword>
<evidence type="ECO:0000256" key="3">
    <source>
        <dbReference type="SAM" id="SignalP"/>
    </source>
</evidence>
<feature type="compositionally biased region" description="Low complexity" evidence="1">
    <location>
        <begin position="219"/>
        <end position="239"/>
    </location>
</feature>
<feature type="chain" id="PRO_5045428850" evidence="3">
    <location>
        <begin position="16"/>
        <end position="246"/>
    </location>
</feature>